<comment type="caution">
    <text evidence="2">The sequence shown here is derived from an EMBL/GenBank/DDBJ whole genome shotgun (WGS) entry which is preliminary data.</text>
</comment>
<accession>A0AAP8PKJ3</accession>
<reference evidence="2" key="1">
    <citation type="submission" date="2017-12" db="EMBL/GenBank/DDBJ databases">
        <title>FDA dAtabase for Regulatory Grade micrObial Sequences (FDA-ARGOS): Supporting development and validation of Infectious Disease Dx tests.</title>
        <authorList>
            <person name="Campos J."/>
            <person name="Goldberg B."/>
            <person name="Tallon L.J."/>
            <person name="Sadzewicz L."/>
            <person name="Sengamalay N."/>
            <person name="Ott S."/>
            <person name="Godinez A."/>
            <person name="Nagaraj S."/>
            <person name="Vavikolanu K."/>
            <person name="Vyas G."/>
            <person name="Nadendla S."/>
            <person name="Aluvathingal J."/>
            <person name="Geyer C."/>
            <person name="Nandy P."/>
            <person name="Hobson J."/>
            <person name="Sichtig H."/>
        </authorList>
    </citation>
    <scope>NUCLEOTIDE SEQUENCE</scope>
    <source>
        <strain evidence="2">FDAARGOS_79</strain>
    </source>
</reference>
<organism evidence="2 3">
    <name type="scientific">Serratia marcescens</name>
    <dbReference type="NCBI Taxonomy" id="615"/>
    <lineage>
        <taxon>Bacteria</taxon>
        <taxon>Pseudomonadati</taxon>
        <taxon>Pseudomonadota</taxon>
        <taxon>Gammaproteobacteria</taxon>
        <taxon>Enterobacterales</taxon>
        <taxon>Yersiniaceae</taxon>
        <taxon>Serratia</taxon>
    </lineage>
</organism>
<dbReference type="AlphaFoldDB" id="A0AAP8PKJ3"/>
<gene>
    <name evidence="2" type="ORF">MC70_014150</name>
    <name evidence="1" type="ORF">RF091_13480</name>
</gene>
<evidence type="ECO:0000313" key="1">
    <source>
        <dbReference type="EMBL" id="MDQ9556521.1"/>
    </source>
</evidence>
<name>A0AAP8PKJ3_SERMA</name>
<dbReference type="EMBL" id="JTBC02000002">
    <property type="protein sequence ID" value="PNO71072.1"/>
    <property type="molecule type" value="Genomic_DNA"/>
</dbReference>
<dbReference type="EMBL" id="JAVIPQ010000193">
    <property type="protein sequence ID" value="MDQ9556521.1"/>
    <property type="molecule type" value="Genomic_DNA"/>
</dbReference>
<evidence type="ECO:0000313" key="3">
    <source>
        <dbReference type="Proteomes" id="UP000030378"/>
    </source>
</evidence>
<dbReference type="Proteomes" id="UP000030378">
    <property type="component" value="Unassembled WGS sequence"/>
</dbReference>
<reference evidence="1 4" key="3">
    <citation type="submission" date="2023-07" db="EMBL/GenBank/DDBJ databases">
        <title>Pathogens genome sequencing project 196.</title>
        <authorList>
            <person name="Cao X."/>
        </authorList>
    </citation>
    <scope>NUCLEOTIDE SEQUENCE [LARGE SCALE GENOMIC DNA]</scope>
    <source>
        <strain evidence="1 4">SM41</strain>
    </source>
</reference>
<evidence type="ECO:0000313" key="4">
    <source>
        <dbReference type="Proteomes" id="UP001234811"/>
    </source>
</evidence>
<proteinExistence type="predicted"/>
<sequence>MFKHEIGQRVVTTTGEECAILGRAEYVNDPNMYLLSWPSDDGSEAEIWFKEDELTAVASMPEPSA</sequence>
<protein>
    <recommendedName>
        <fullName evidence="5">DUF2158 domain-containing protein</fullName>
    </recommendedName>
</protein>
<evidence type="ECO:0008006" key="5">
    <source>
        <dbReference type="Google" id="ProtNLM"/>
    </source>
</evidence>
<reference evidence="3" key="2">
    <citation type="submission" date="2017-12" db="EMBL/GenBank/DDBJ databases">
        <title>FDA dAtabase for Regulatory Grade micrObial Sequences (FDA-ARGOS): Supporting development and validation of Infectious Disease Dx tests.</title>
        <authorList>
            <person name="Campos J."/>
            <person name="Goldberg B."/>
            <person name="Tallon L."/>
            <person name="Sadzewicz L."/>
            <person name="Sengamalay N."/>
            <person name="Ott S."/>
            <person name="Godinez A."/>
            <person name="Nagaraj S."/>
            <person name="Vavikolanu K."/>
            <person name="Vyas G."/>
            <person name="Nadendla S."/>
            <person name="Aluvathingal J."/>
            <person name="Geyer C."/>
            <person name="Nandy P."/>
            <person name="Hobson J."/>
            <person name="Sichtig H."/>
        </authorList>
    </citation>
    <scope>NUCLEOTIDE SEQUENCE [LARGE SCALE GENOMIC DNA]</scope>
    <source>
        <strain evidence="3">FDAARGOS_79</strain>
    </source>
</reference>
<evidence type="ECO:0000313" key="2">
    <source>
        <dbReference type="EMBL" id="PNO71072.1"/>
    </source>
</evidence>
<dbReference type="RefSeq" id="WP_060387659.1">
    <property type="nucleotide sequence ID" value="NZ_CP047391.1"/>
</dbReference>
<dbReference type="Proteomes" id="UP001234811">
    <property type="component" value="Unassembled WGS sequence"/>
</dbReference>